<keyword evidence="2" id="KW-1185">Reference proteome</keyword>
<comment type="caution">
    <text evidence="1">The sequence shown here is derived from an EMBL/GenBank/DDBJ whole genome shotgun (WGS) entry which is preliminary data.</text>
</comment>
<proteinExistence type="predicted"/>
<sequence>MRTPTSRLNRFAPEVMLTLFRTGLGQFTGTWSQSERRPTPSATTSSTWAFAIGSCHADIPAISSDPRQRDAACRQIEITSSVAGAVLE</sequence>
<accession>A0AAD5MSH0</accession>
<protein>
    <submittedName>
        <fullName evidence="1">Uncharacterized protein</fullName>
    </submittedName>
</protein>
<evidence type="ECO:0000313" key="2">
    <source>
        <dbReference type="Proteomes" id="UP001196413"/>
    </source>
</evidence>
<name>A0AAD5MSH0_PARTN</name>
<gene>
    <name evidence="1" type="ORF">KIN20_011715</name>
</gene>
<organism evidence="1 2">
    <name type="scientific">Parelaphostrongylus tenuis</name>
    <name type="common">Meningeal worm</name>
    <dbReference type="NCBI Taxonomy" id="148309"/>
    <lineage>
        <taxon>Eukaryota</taxon>
        <taxon>Metazoa</taxon>
        <taxon>Ecdysozoa</taxon>
        <taxon>Nematoda</taxon>
        <taxon>Chromadorea</taxon>
        <taxon>Rhabditida</taxon>
        <taxon>Rhabditina</taxon>
        <taxon>Rhabditomorpha</taxon>
        <taxon>Strongyloidea</taxon>
        <taxon>Metastrongylidae</taxon>
        <taxon>Parelaphostrongylus</taxon>
    </lineage>
</organism>
<dbReference type="EMBL" id="JAHQIW010002164">
    <property type="protein sequence ID" value="KAJ1354711.1"/>
    <property type="molecule type" value="Genomic_DNA"/>
</dbReference>
<dbReference type="AlphaFoldDB" id="A0AAD5MSH0"/>
<evidence type="ECO:0000313" key="1">
    <source>
        <dbReference type="EMBL" id="KAJ1354711.1"/>
    </source>
</evidence>
<reference evidence="1" key="1">
    <citation type="submission" date="2021-06" db="EMBL/GenBank/DDBJ databases">
        <title>Parelaphostrongylus tenuis whole genome reference sequence.</title>
        <authorList>
            <person name="Garwood T.J."/>
            <person name="Larsen P.A."/>
            <person name="Fountain-Jones N.M."/>
            <person name="Garbe J.R."/>
            <person name="Macchietto M.G."/>
            <person name="Kania S.A."/>
            <person name="Gerhold R.W."/>
            <person name="Richards J.E."/>
            <person name="Wolf T.M."/>
        </authorList>
    </citation>
    <scope>NUCLEOTIDE SEQUENCE</scope>
    <source>
        <strain evidence="1">MNPRO001-30</strain>
        <tissue evidence="1">Meninges</tissue>
    </source>
</reference>
<dbReference type="Proteomes" id="UP001196413">
    <property type="component" value="Unassembled WGS sequence"/>
</dbReference>